<dbReference type="InterPro" id="IPR051044">
    <property type="entry name" value="MAG_DAG_Lipase"/>
</dbReference>
<dbReference type="PRINTS" id="PR00111">
    <property type="entry name" value="ABHYDROLASE"/>
</dbReference>
<proteinExistence type="predicted"/>
<dbReference type="Proteomes" id="UP001229251">
    <property type="component" value="Unassembled WGS sequence"/>
</dbReference>
<dbReference type="AlphaFoldDB" id="A0AAJ1V3B7"/>
<evidence type="ECO:0000313" key="2">
    <source>
        <dbReference type="EMBL" id="MDK7188013.1"/>
    </source>
</evidence>
<feature type="domain" description="Serine aminopeptidase S33" evidence="1">
    <location>
        <begin position="93"/>
        <end position="333"/>
    </location>
</feature>
<dbReference type="RefSeq" id="WP_070608392.1">
    <property type="nucleotide sequence ID" value="NZ_JASOOE010000020.1"/>
</dbReference>
<sequence length="371" mass="42843">MKKRYWLLAGMGLLTYQAIQLSKRYAHPLKKLVHQERLLNKNKPPLSLNWLREETYNNQWKNELEPYLHQRKTVSVLNSGKQKIHYSFFQADKAKAVFVLVHGFNEYQEKFSELVYYLLQANISVLTYDARGHGLSKCRTKQTQIDIEDFSLYELDLWQMVQRAGKLTHSSLPIWLLGHSMGGAVVTGFAEKYASMINGVVLMSPMLSIRSGKMSLGQMHMIADLLKLIGKGDDYIPSTYAKDSQSRLTYHEHNSLDTSDVRGAFYHQLNYKLHLYPTHSGSINWLKAALDYLQVINRPEAIQLIDVPCLVFRPGKDVLVSQEGPLNLMYYLPNSLNIFIPYEKHELLMSEDQTIQAIISQIIRFFEHSRG</sequence>
<evidence type="ECO:0000259" key="1">
    <source>
        <dbReference type="Pfam" id="PF12146"/>
    </source>
</evidence>
<dbReference type="PANTHER" id="PTHR11614">
    <property type="entry name" value="PHOSPHOLIPASE-RELATED"/>
    <property type="match status" value="1"/>
</dbReference>
<evidence type="ECO:0000313" key="3">
    <source>
        <dbReference type="Proteomes" id="UP001229251"/>
    </source>
</evidence>
<dbReference type="EMBL" id="JASOOE010000020">
    <property type="protein sequence ID" value="MDK7188013.1"/>
    <property type="molecule type" value="Genomic_DNA"/>
</dbReference>
<comment type="caution">
    <text evidence="2">The sequence shown here is derived from an EMBL/GenBank/DDBJ whole genome shotgun (WGS) entry which is preliminary data.</text>
</comment>
<dbReference type="InterPro" id="IPR029058">
    <property type="entry name" value="AB_hydrolase_fold"/>
</dbReference>
<name>A0AAJ1V3B7_9LACT</name>
<reference evidence="2" key="1">
    <citation type="submission" date="2023-05" db="EMBL/GenBank/DDBJ databases">
        <title>Cataloging the Phylogenetic Diversity of Human Bladder Bacteria.</title>
        <authorList>
            <person name="Du J."/>
        </authorList>
    </citation>
    <scope>NUCLEOTIDE SEQUENCE</scope>
    <source>
        <strain evidence="2">UMB1231</strain>
    </source>
</reference>
<dbReference type="InterPro" id="IPR022742">
    <property type="entry name" value="Hydrolase_4"/>
</dbReference>
<dbReference type="Gene3D" id="3.40.50.1820">
    <property type="entry name" value="alpha/beta hydrolase"/>
    <property type="match status" value="1"/>
</dbReference>
<dbReference type="SUPFAM" id="SSF53474">
    <property type="entry name" value="alpha/beta-Hydrolases"/>
    <property type="match status" value="1"/>
</dbReference>
<protein>
    <submittedName>
        <fullName evidence="2">Alpha/beta fold hydrolase</fullName>
    </submittedName>
</protein>
<keyword evidence="2" id="KW-0378">Hydrolase</keyword>
<dbReference type="Pfam" id="PF12146">
    <property type="entry name" value="Hydrolase_4"/>
    <property type="match status" value="1"/>
</dbReference>
<organism evidence="2 3">
    <name type="scientific">Facklamia hominis</name>
    <dbReference type="NCBI Taxonomy" id="178214"/>
    <lineage>
        <taxon>Bacteria</taxon>
        <taxon>Bacillati</taxon>
        <taxon>Bacillota</taxon>
        <taxon>Bacilli</taxon>
        <taxon>Lactobacillales</taxon>
        <taxon>Aerococcaceae</taxon>
        <taxon>Facklamia</taxon>
    </lineage>
</organism>
<dbReference type="InterPro" id="IPR000073">
    <property type="entry name" value="AB_hydrolase_1"/>
</dbReference>
<dbReference type="GO" id="GO:0016787">
    <property type="term" value="F:hydrolase activity"/>
    <property type="evidence" value="ECO:0007669"/>
    <property type="project" value="UniProtKB-KW"/>
</dbReference>
<gene>
    <name evidence="2" type="ORF">QP433_08460</name>
</gene>
<accession>A0AAJ1V3B7</accession>